<comment type="caution">
    <text evidence="4">The sequence shown here is derived from an EMBL/GenBank/DDBJ whole genome shotgun (WGS) entry which is preliminary data.</text>
</comment>
<dbReference type="SUPFAM" id="SSF49764">
    <property type="entry name" value="HSP20-like chaperones"/>
    <property type="match status" value="1"/>
</dbReference>
<feature type="domain" description="SHSP" evidence="3">
    <location>
        <begin position="22"/>
        <end position="135"/>
    </location>
</feature>
<dbReference type="CDD" id="cd06464">
    <property type="entry name" value="ACD_sHsps-like"/>
    <property type="match status" value="1"/>
</dbReference>
<evidence type="ECO:0000259" key="3">
    <source>
        <dbReference type="PROSITE" id="PS01031"/>
    </source>
</evidence>
<gene>
    <name evidence="4" type="ORF">G8770_06420</name>
</gene>
<evidence type="ECO:0000313" key="4">
    <source>
        <dbReference type="EMBL" id="NHO65175.1"/>
    </source>
</evidence>
<dbReference type="PROSITE" id="PS01031">
    <property type="entry name" value="SHSP"/>
    <property type="match status" value="1"/>
</dbReference>
<dbReference type="InterPro" id="IPR031107">
    <property type="entry name" value="Small_HSP"/>
</dbReference>
<name>A0A9E5JV81_9GAMM</name>
<dbReference type="AlphaFoldDB" id="A0A9E5JV81"/>
<dbReference type="PANTHER" id="PTHR11527">
    <property type="entry name" value="HEAT-SHOCK PROTEIN 20 FAMILY MEMBER"/>
    <property type="match status" value="1"/>
</dbReference>
<dbReference type="InterPro" id="IPR008978">
    <property type="entry name" value="HSP20-like_chaperone"/>
</dbReference>
<evidence type="ECO:0000256" key="2">
    <source>
        <dbReference type="RuleBase" id="RU003616"/>
    </source>
</evidence>
<organism evidence="4 5">
    <name type="scientific">Pseudomaricurvus hydrocarbonicus</name>
    <dbReference type="NCBI Taxonomy" id="1470433"/>
    <lineage>
        <taxon>Bacteria</taxon>
        <taxon>Pseudomonadati</taxon>
        <taxon>Pseudomonadota</taxon>
        <taxon>Gammaproteobacteria</taxon>
        <taxon>Cellvibrionales</taxon>
        <taxon>Cellvibrionaceae</taxon>
        <taxon>Pseudomaricurvus</taxon>
    </lineage>
</organism>
<comment type="similarity">
    <text evidence="1 2">Belongs to the small heat shock protein (HSP20) family.</text>
</comment>
<protein>
    <submittedName>
        <fullName evidence="4">Hsp20/alpha crystallin family protein</fullName>
    </submittedName>
</protein>
<reference evidence="4" key="1">
    <citation type="submission" date="2020-03" db="EMBL/GenBank/DDBJ databases">
        <authorList>
            <person name="Guo F."/>
        </authorList>
    </citation>
    <scope>NUCLEOTIDE SEQUENCE</scope>
    <source>
        <strain evidence="4">JCM 30134</strain>
    </source>
</reference>
<sequence length="135" mass="15274">MNEFIQSMDSYWPSSINEGTSLTTREWIPSVDIKEEEKQYVIKADIPGVDPKDIEVSIDNGRLSIKGERKEEKKESKEGYERSECSHGIFYRSFTLPESADPDKVNAKGKNGVLTITVGKNKNAKHKPKLINIES</sequence>
<evidence type="ECO:0000256" key="1">
    <source>
        <dbReference type="PROSITE-ProRule" id="PRU00285"/>
    </source>
</evidence>
<accession>A0A9E5JV81</accession>
<dbReference type="Pfam" id="PF00011">
    <property type="entry name" value="HSP20"/>
    <property type="match status" value="1"/>
</dbReference>
<dbReference type="EMBL" id="JAAONZ010000003">
    <property type="protein sequence ID" value="NHO65175.1"/>
    <property type="molecule type" value="Genomic_DNA"/>
</dbReference>
<dbReference type="Proteomes" id="UP000787472">
    <property type="component" value="Unassembled WGS sequence"/>
</dbReference>
<keyword evidence="5" id="KW-1185">Reference proteome</keyword>
<proteinExistence type="inferred from homology"/>
<dbReference type="InterPro" id="IPR002068">
    <property type="entry name" value="A-crystallin/Hsp20_dom"/>
</dbReference>
<evidence type="ECO:0000313" key="5">
    <source>
        <dbReference type="Proteomes" id="UP000787472"/>
    </source>
</evidence>
<dbReference type="Gene3D" id="2.60.40.790">
    <property type="match status" value="1"/>
</dbReference>